<dbReference type="EMBL" id="FOFO01000002">
    <property type="protein sequence ID" value="SEP61456.1"/>
    <property type="molecule type" value="Genomic_DNA"/>
</dbReference>
<dbReference type="GO" id="GO:0016758">
    <property type="term" value="F:hexosyltransferase activity"/>
    <property type="evidence" value="ECO:0007669"/>
    <property type="project" value="UniProtKB-ARBA"/>
</dbReference>
<name>A0A1H8ZAP4_9GAMM</name>
<dbReference type="InterPro" id="IPR029044">
    <property type="entry name" value="Nucleotide-diphossugar_trans"/>
</dbReference>
<dbReference type="PANTHER" id="PTHR22916:SF3">
    <property type="entry name" value="UDP-GLCNAC:BETAGAL BETA-1,3-N-ACETYLGLUCOSAMINYLTRANSFERASE-LIKE PROTEIN 1"/>
    <property type="match status" value="1"/>
</dbReference>
<keyword evidence="3" id="KW-1185">Reference proteome</keyword>
<dbReference type="RefSeq" id="WP_090202715.1">
    <property type="nucleotide sequence ID" value="NZ_FOFO01000002.1"/>
</dbReference>
<sequence length="336" mass="38065">MTPLVSVIIPTANRPHYLPRAVKSALAGMPPGEVEVIVVPNGPDQSWQKSLQVFANNAAVRVIPITHGNANVARNIGLMNARGNYVRFLDDDDYLYPNAAVEQYKILEKSDADVVSGNVDIVDEMGIRLDIWIQPNIEDFCVAILGPWRACLTTAHVYRTTAVRKITWVPSVTLRQDVHWLFELCTASDLKWKRLSESVGAWVQHPNARVSLASTGDSSGGLTIPARYRDRDKATVKILLSTYRRLAEQDRLTPARQEAVALGLWGCVHSSFFLNPIDWTQVAKTALEIYPDSRPIQPIYAWPGFRHLSPIAIQWLLLPKRWLGYRIRYFRKRNRF</sequence>
<protein>
    <submittedName>
        <fullName evidence="2">Glycosyl transferase family 2</fullName>
    </submittedName>
</protein>
<dbReference type="Proteomes" id="UP000199496">
    <property type="component" value="Unassembled WGS sequence"/>
</dbReference>
<dbReference type="Pfam" id="PF00535">
    <property type="entry name" value="Glycos_transf_2"/>
    <property type="match status" value="1"/>
</dbReference>
<feature type="domain" description="Glycosyltransferase 2-like" evidence="1">
    <location>
        <begin position="6"/>
        <end position="125"/>
    </location>
</feature>
<dbReference type="Gene3D" id="3.90.550.10">
    <property type="entry name" value="Spore Coat Polysaccharide Biosynthesis Protein SpsA, Chain A"/>
    <property type="match status" value="1"/>
</dbReference>
<evidence type="ECO:0000259" key="1">
    <source>
        <dbReference type="Pfam" id="PF00535"/>
    </source>
</evidence>
<reference evidence="2 3" key="1">
    <citation type="submission" date="2016-10" db="EMBL/GenBank/DDBJ databases">
        <authorList>
            <person name="de Groot N.N."/>
        </authorList>
    </citation>
    <scope>NUCLEOTIDE SEQUENCE [LARGE SCALE GENOMIC DNA]</scope>
    <source>
        <strain evidence="2 3">B7-7</strain>
    </source>
</reference>
<dbReference type="AlphaFoldDB" id="A0A1H8ZAP4"/>
<dbReference type="InterPro" id="IPR001173">
    <property type="entry name" value="Glyco_trans_2-like"/>
</dbReference>
<proteinExistence type="predicted"/>
<organism evidence="2 3">
    <name type="scientific">Ectothiorhodospira magna</name>
    <dbReference type="NCBI Taxonomy" id="867345"/>
    <lineage>
        <taxon>Bacteria</taxon>
        <taxon>Pseudomonadati</taxon>
        <taxon>Pseudomonadota</taxon>
        <taxon>Gammaproteobacteria</taxon>
        <taxon>Chromatiales</taxon>
        <taxon>Ectothiorhodospiraceae</taxon>
        <taxon>Ectothiorhodospira</taxon>
    </lineage>
</organism>
<accession>A0A1H8ZAP4</accession>
<evidence type="ECO:0000313" key="3">
    <source>
        <dbReference type="Proteomes" id="UP000199496"/>
    </source>
</evidence>
<evidence type="ECO:0000313" key="2">
    <source>
        <dbReference type="EMBL" id="SEP61456.1"/>
    </source>
</evidence>
<keyword evidence="2" id="KW-0808">Transferase</keyword>
<gene>
    <name evidence="2" type="ORF">SAMN05421693_10246</name>
</gene>
<dbReference type="CDD" id="cd00761">
    <property type="entry name" value="Glyco_tranf_GTA_type"/>
    <property type="match status" value="1"/>
</dbReference>
<dbReference type="SUPFAM" id="SSF53448">
    <property type="entry name" value="Nucleotide-diphospho-sugar transferases"/>
    <property type="match status" value="1"/>
</dbReference>
<dbReference type="PANTHER" id="PTHR22916">
    <property type="entry name" value="GLYCOSYLTRANSFERASE"/>
    <property type="match status" value="1"/>
</dbReference>
<dbReference type="STRING" id="867345.SAMN05421693_10246"/>
<dbReference type="OrthoDB" id="5782309at2"/>